<evidence type="ECO:0000313" key="1">
    <source>
        <dbReference type="EMBL" id="KAJ8462420.1"/>
    </source>
</evidence>
<dbReference type="Proteomes" id="UP001215151">
    <property type="component" value="Unassembled WGS sequence"/>
</dbReference>
<reference evidence="1" key="1">
    <citation type="submission" date="2022-11" db="EMBL/GenBank/DDBJ databases">
        <title>Genome Sequence of Cubamyces cubensis.</title>
        <authorList>
            <person name="Buettner E."/>
        </authorList>
    </citation>
    <scope>NUCLEOTIDE SEQUENCE</scope>
    <source>
        <strain evidence="1">MPL-01</strain>
    </source>
</reference>
<keyword evidence="2" id="KW-1185">Reference proteome</keyword>
<dbReference type="AlphaFoldDB" id="A0AAD7X687"/>
<organism evidence="1 2">
    <name type="scientific">Trametes cubensis</name>
    <dbReference type="NCBI Taxonomy" id="1111947"/>
    <lineage>
        <taxon>Eukaryota</taxon>
        <taxon>Fungi</taxon>
        <taxon>Dikarya</taxon>
        <taxon>Basidiomycota</taxon>
        <taxon>Agaricomycotina</taxon>
        <taxon>Agaricomycetes</taxon>
        <taxon>Polyporales</taxon>
        <taxon>Polyporaceae</taxon>
        <taxon>Trametes</taxon>
    </lineage>
</organism>
<protein>
    <submittedName>
        <fullName evidence="1">Uncharacterized protein</fullName>
    </submittedName>
</protein>
<name>A0AAD7X687_9APHY</name>
<accession>A0AAD7X687</accession>
<dbReference type="EMBL" id="JAPEVG010000467">
    <property type="protein sequence ID" value="KAJ8462420.1"/>
    <property type="molecule type" value="Genomic_DNA"/>
</dbReference>
<evidence type="ECO:0000313" key="2">
    <source>
        <dbReference type="Proteomes" id="UP001215151"/>
    </source>
</evidence>
<proteinExistence type="predicted"/>
<comment type="caution">
    <text evidence="1">The sequence shown here is derived from an EMBL/GenBank/DDBJ whole genome shotgun (WGS) entry which is preliminary data.</text>
</comment>
<gene>
    <name evidence="1" type="ORF">ONZ51_g10914</name>
</gene>
<sequence>MYTVTTPKNQEEFVELLNGLLVGVQMDGTADSEQSEEKIAKHLLQTDNDGADAELTATHIVSATFTLAHCAVELSKGSGRSIREFFTGTSADGWSHTSKGVLVNSNQPYGCKFVAIDGFSIPDVPILKFMIIFFYDPKDHKYAVYVGKSSGSLSFNKGHGLFSGDFAH</sequence>